<protein>
    <submittedName>
        <fullName evidence="2">Uncharacterized protein</fullName>
    </submittedName>
</protein>
<dbReference type="KEGG" id="ssl:SS1G_03101"/>
<sequence length="55" mass="6555">MWKEREREEKEEGYRRGRTLVGEGGIGKRGEERKGKKRIIWKSKVGREMKISYAT</sequence>
<dbReference type="EMBL" id="CH476623">
    <property type="protein sequence ID" value="EDO00241.1"/>
    <property type="molecule type" value="Genomic_DNA"/>
</dbReference>
<organism evidence="2 3">
    <name type="scientific">Sclerotinia sclerotiorum (strain ATCC 18683 / 1980 / Ss-1)</name>
    <name type="common">White mold</name>
    <name type="synonym">Whetzelinia sclerotiorum</name>
    <dbReference type="NCBI Taxonomy" id="665079"/>
    <lineage>
        <taxon>Eukaryota</taxon>
        <taxon>Fungi</taxon>
        <taxon>Dikarya</taxon>
        <taxon>Ascomycota</taxon>
        <taxon>Pezizomycotina</taxon>
        <taxon>Leotiomycetes</taxon>
        <taxon>Helotiales</taxon>
        <taxon>Sclerotiniaceae</taxon>
        <taxon>Sclerotinia</taxon>
    </lineage>
</organism>
<feature type="region of interest" description="Disordered" evidence="1">
    <location>
        <begin position="1"/>
        <end position="35"/>
    </location>
</feature>
<name>A7ECR2_SCLS1</name>
<evidence type="ECO:0000313" key="3">
    <source>
        <dbReference type="Proteomes" id="UP000001312"/>
    </source>
</evidence>
<dbReference type="Proteomes" id="UP000001312">
    <property type="component" value="Unassembled WGS sequence"/>
</dbReference>
<dbReference type="AlphaFoldDB" id="A7ECR2"/>
<dbReference type="RefSeq" id="XP_001596878.1">
    <property type="nucleotide sequence ID" value="XM_001596828.1"/>
</dbReference>
<evidence type="ECO:0000256" key="1">
    <source>
        <dbReference type="SAM" id="MobiDB-lite"/>
    </source>
</evidence>
<accession>A7ECR2</accession>
<gene>
    <name evidence="2" type="ORF">SS1G_03101</name>
</gene>
<proteinExistence type="predicted"/>
<dbReference type="InParanoid" id="A7ECR2"/>
<evidence type="ECO:0000313" key="2">
    <source>
        <dbReference type="EMBL" id="EDO00241.1"/>
    </source>
</evidence>
<reference evidence="3" key="1">
    <citation type="journal article" date="2011" name="PLoS Genet.">
        <title>Genomic analysis of the necrotrophic fungal pathogens Sclerotinia sclerotiorum and Botrytis cinerea.</title>
        <authorList>
            <person name="Amselem J."/>
            <person name="Cuomo C.A."/>
            <person name="van Kan J.A."/>
            <person name="Viaud M."/>
            <person name="Benito E.P."/>
            <person name="Couloux A."/>
            <person name="Coutinho P.M."/>
            <person name="de Vries R.P."/>
            <person name="Dyer P.S."/>
            <person name="Fillinger S."/>
            <person name="Fournier E."/>
            <person name="Gout L."/>
            <person name="Hahn M."/>
            <person name="Kohn L."/>
            <person name="Lapalu N."/>
            <person name="Plummer K.M."/>
            <person name="Pradier J.M."/>
            <person name="Quevillon E."/>
            <person name="Sharon A."/>
            <person name="Simon A."/>
            <person name="ten Have A."/>
            <person name="Tudzynski B."/>
            <person name="Tudzynski P."/>
            <person name="Wincker P."/>
            <person name="Andrew M."/>
            <person name="Anthouard V."/>
            <person name="Beever R.E."/>
            <person name="Beffa R."/>
            <person name="Benoit I."/>
            <person name="Bouzid O."/>
            <person name="Brault B."/>
            <person name="Chen Z."/>
            <person name="Choquer M."/>
            <person name="Collemare J."/>
            <person name="Cotton P."/>
            <person name="Danchin E.G."/>
            <person name="Da Silva C."/>
            <person name="Gautier A."/>
            <person name="Giraud C."/>
            <person name="Giraud T."/>
            <person name="Gonzalez C."/>
            <person name="Grossetete S."/>
            <person name="Guldener U."/>
            <person name="Henrissat B."/>
            <person name="Howlett B.J."/>
            <person name="Kodira C."/>
            <person name="Kretschmer M."/>
            <person name="Lappartient A."/>
            <person name="Leroch M."/>
            <person name="Levis C."/>
            <person name="Mauceli E."/>
            <person name="Neuveglise C."/>
            <person name="Oeser B."/>
            <person name="Pearson M."/>
            <person name="Poulain J."/>
            <person name="Poussereau N."/>
            <person name="Quesneville H."/>
            <person name="Rascle C."/>
            <person name="Schumacher J."/>
            <person name="Segurens B."/>
            <person name="Sexton A."/>
            <person name="Silva E."/>
            <person name="Sirven C."/>
            <person name="Soanes D.M."/>
            <person name="Talbot N.J."/>
            <person name="Templeton M."/>
            <person name="Yandava C."/>
            <person name="Yarden O."/>
            <person name="Zeng Q."/>
            <person name="Rollins J.A."/>
            <person name="Lebrun M.H."/>
            <person name="Dickman M."/>
        </authorList>
    </citation>
    <scope>NUCLEOTIDE SEQUENCE [LARGE SCALE GENOMIC DNA]</scope>
    <source>
        <strain evidence="3">ATCC 18683 / 1980 / Ss-1</strain>
    </source>
</reference>
<feature type="compositionally biased region" description="Basic and acidic residues" evidence="1">
    <location>
        <begin position="1"/>
        <end position="15"/>
    </location>
</feature>
<dbReference type="GeneID" id="5492698"/>
<dbReference type="HOGENOM" id="CLU_3033771_0_0_1"/>
<keyword evidence="3" id="KW-1185">Reference proteome</keyword>